<protein>
    <recommendedName>
        <fullName evidence="2">DUF4283 domain-containing protein</fullName>
    </recommendedName>
</protein>
<name>A0A7J8RHG3_GOSDV</name>
<evidence type="ECO:0000313" key="4">
    <source>
        <dbReference type="Proteomes" id="UP000593561"/>
    </source>
</evidence>
<dbReference type="Pfam" id="PF14111">
    <property type="entry name" value="DUF4283"/>
    <property type="match status" value="1"/>
</dbReference>
<dbReference type="EMBL" id="JABFAC010000005">
    <property type="protein sequence ID" value="MBA0613287.1"/>
    <property type="molecule type" value="Genomic_DNA"/>
</dbReference>
<feature type="region of interest" description="Disordered" evidence="1">
    <location>
        <begin position="1"/>
        <end position="23"/>
    </location>
</feature>
<sequence length="193" mass="22038">MEISLNSGGNESHPEKNVSEGAQADVDRNTKKLIFKEVNDEAVTDMLVELRMTPNLSWKDKLMGNGTRNIGKMAMKNFVVGVDEDLEFLEDDINRSIVNGIPTIDFSDRIQRIQFKEMETTVILKLLKNGYFLAKFQCVDDYEKFLSQGPWLIYRQYLTVQPWTKDFNSLQPYPSVTGQSAKPVTMPQEVPHG</sequence>
<dbReference type="PANTHER" id="PTHR31286">
    <property type="entry name" value="GLYCINE-RICH CELL WALL STRUCTURAL PROTEIN 1.8-LIKE"/>
    <property type="match status" value="1"/>
</dbReference>
<comment type="caution">
    <text evidence="3">The sequence shown here is derived from an EMBL/GenBank/DDBJ whole genome shotgun (WGS) entry which is preliminary data.</text>
</comment>
<evidence type="ECO:0000313" key="3">
    <source>
        <dbReference type="EMBL" id="MBA0613287.1"/>
    </source>
</evidence>
<dbReference type="InterPro" id="IPR025558">
    <property type="entry name" value="DUF4283"/>
</dbReference>
<dbReference type="PANTHER" id="PTHR31286:SF173">
    <property type="entry name" value="DUF4283 DOMAIN-CONTAINING PROTEIN"/>
    <property type="match status" value="1"/>
</dbReference>
<organism evidence="3 4">
    <name type="scientific">Gossypium davidsonii</name>
    <name type="common">Davidson's cotton</name>
    <name type="synonym">Gossypium klotzschianum subsp. davidsonii</name>
    <dbReference type="NCBI Taxonomy" id="34287"/>
    <lineage>
        <taxon>Eukaryota</taxon>
        <taxon>Viridiplantae</taxon>
        <taxon>Streptophyta</taxon>
        <taxon>Embryophyta</taxon>
        <taxon>Tracheophyta</taxon>
        <taxon>Spermatophyta</taxon>
        <taxon>Magnoliopsida</taxon>
        <taxon>eudicotyledons</taxon>
        <taxon>Gunneridae</taxon>
        <taxon>Pentapetalae</taxon>
        <taxon>rosids</taxon>
        <taxon>malvids</taxon>
        <taxon>Malvales</taxon>
        <taxon>Malvaceae</taxon>
        <taxon>Malvoideae</taxon>
        <taxon>Gossypium</taxon>
    </lineage>
</organism>
<dbReference type="Proteomes" id="UP000593561">
    <property type="component" value="Unassembled WGS sequence"/>
</dbReference>
<proteinExistence type="predicted"/>
<evidence type="ECO:0000259" key="2">
    <source>
        <dbReference type="Pfam" id="PF14111"/>
    </source>
</evidence>
<keyword evidence="4" id="KW-1185">Reference proteome</keyword>
<accession>A0A7J8RHG3</accession>
<gene>
    <name evidence="3" type="ORF">Godav_013747</name>
</gene>
<feature type="domain" description="DUF4283" evidence="2">
    <location>
        <begin position="119"/>
        <end position="168"/>
    </location>
</feature>
<reference evidence="3 4" key="1">
    <citation type="journal article" date="2019" name="Genome Biol. Evol.">
        <title>Insights into the evolution of the New World diploid cottons (Gossypium, subgenus Houzingenia) based on genome sequencing.</title>
        <authorList>
            <person name="Grover C.E."/>
            <person name="Arick M.A. 2nd"/>
            <person name="Thrash A."/>
            <person name="Conover J.L."/>
            <person name="Sanders W.S."/>
            <person name="Peterson D.G."/>
            <person name="Frelichowski J.E."/>
            <person name="Scheffler J.A."/>
            <person name="Scheffler B.E."/>
            <person name="Wendel J.F."/>
        </authorList>
    </citation>
    <scope>NUCLEOTIDE SEQUENCE [LARGE SCALE GENOMIC DNA]</scope>
    <source>
        <strain evidence="3">27</strain>
        <tissue evidence="3">Leaf</tissue>
    </source>
</reference>
<feature type="non-terminal residue" evidence="3">
    <location>
        <position position="1"/>
    </location>
</feature>
<dbReference type="InterPro" id="IPR040256">
    <property type="entry name" value="At4g02000-like"/>
</dbReference>
<feature type="compositionally biased region" description="Polar residues" evidence="1">
    <location>
        <begin position="1"/>
        <end position="10"/>
    </location>
</feature>
<dbReference type="AlphaFoldDB" id="A0A7J8RHG3"/>
<evidence type="ECO:0000256" key="1">
    <source>
        <dbReference type="SAM" id="MobiDB-lite"/>
    </source>
</evidence>